<dbReference type="Pfam" id="PF01436">
    <property type="entry name" value="NHL"/>
    <property type="match status" value="1"/>
</dbReference>
<dbReference type="SUPFAM" id="SSF101898">
    <property type="entry name" value="NHL repeat"/>
    <property type="match status" value="1"/>
</dbReference>
<dbReference type="AlphaFoldDB" id="A0A7J6MZF2"/>
<keyword evidence="4" id="KW-1185">Reference proteome</keyword>
<feature type="compositionally biased region" description="Basic and acidic residues" evidence="2">
    <location>
        <begin position="8"/>
        <end position="21"/>
    </location>
</feature>
<name>A0A7J6MZF2_PERCH</name>
<keyword evidence="1" id="KW-0677">Repeat</keyword>
<comment type="caution">
    <text evidence="3">The sequence shown here is derived from an EMBL/GenBank/DDBJ whole genome shotgun (WGS) entry which is preliminary data.</text>
</comment>
<evidence type="ECO:0000256" key="2">
    <source>
        <dbReference type="SAM" id="MobiDB-lite"/>
    </source>
</evidence>
<proteinExistence type="predicted"/>
<dbReference type="Gene3D" id="2.120.10.30">
    <property type="entry name" value="TolB, C-terminal domain"/>
    <property type="match status" value="1"/>
</dbReference>
<dbReference type="InterPro" id="IPR011042">
    <property type="entry name" value="6-blade_b-propeller_TolB-like"/>
</dbReference>
<evidence type="ECO:0000313" key="3">
    <source>
        <dbReference type="EMBL" id="KAF4676975.1"/>
    </source>
</evidence>
<dbReference type="Proteomes" id="UP000591131">
    <property type="component" value="Unassembled WGS sequence"/>
</dbReference>
<feature type="region of interest" description="Disordered" evidence="2">
    <location>
        <begin position="1"/>
        <end position="83"/>
    </location>
</feature>
<sequence length="263" mass="28839">MLDCLTEPDQRPRANPDRVLRSDLGAVGGSSVHRNDWVKPSTTATDTAHKTAPRKLPKTEQRVTGEARGVRRALPDEDRENEGERAKLRRTRINGKVIIHLDGSGQLAARWVDESRIVAVSSQEGKCYLVEGASGRVLGSWGDFFYPSDVAVIHGRDVLLVADTLNRRVVEITPMANSTRVVLDGMYARGICVNQETGHILVSDGLTGSVRIFASDYSEVTSMRIALPEASSSLRGIAVSEGKHLYVCDSGSLCVWRFPQAWL</sequence>
<organism evidence="3 4">
    <name type="scientific">Perkinsus chesapeaki</name>
    <name type="common">Clam parasite</name>
    <name type="synonym">Perkinsus andrewsi</name>
    <dbReference type="NCBI Taxonomy" id="330153"/>
    <lineage>
        <taxon>Eukaryota</taxon>
        <taxon>Sar</taxon>
        <taxon>Alveolata</taxon>
        <taxon>Perkinsozoa</taxon>
        <taxon>Perkinsea</taxon>
        <taxon>Perkinsida</taxon>
        <taxon>Perkinsidae</taxon>
        <taxon>Perkinsus</taxon>
    </lineage>
</organism>
<reference evidence="3 4" key="1">
    <citation type="submission" date="2020-04" db="EMBL/GenBank/DDBJ databases">
        <title>Perkinsus chesapeaki whole genome sequence.</title>
        <authorList>
            <person name="Bogema D.R."/>
        </authorList>
    </citation>
    <scope>NUCLEOTIDE SEQUENCE [LARGE SCALE GENOMIC DNA]</scope>
    <source>
        <strain evidence="3">ATCC PRA-425</strain>
    </source>
</reference>
<feature type="compositionally biased region" description="Basic and acidic residues" evidence="2">
    <location>
        <begin position="57"/>
        <end position="83"/>
    </location>
</feature>
<dbReference type="EMBL" id="JAAPAO010000023">
    <property type="protein sequence ID" value="KAF4676975.1"/>
    <property type="molecule type" value="Genomic_DNA"/>
</dbReference>
<accession>A0A7J6MZF2</accession>
<dbReference type="InterPro" id="IPR001258">
    <property type="entry name" value="NHL_repeat"/>
</dbReference>
<gene>
    <name evidence="3" type="ORF">FOL47_003972</name>
</gene>
<dbReference type="OrthoDB" id="10290200at2759"/>
<protein>
    <submittedName>
        <fullName evidence="3">Uncharacterized protein</fullName>
    </submittedName>
</protein>
<evidence type="ECO:0000256" key="1">
    <source>
        <dbReference type="ARBA" id="ARBA00022737"/>
    </source>
</evidence>
<evidence type="ECO:0000313" key="4">
    <source>
        <dbReference type="Proteomes" id="UP000591131"/>
    </source>
</evidence>